<dbReference type="InterPro" id="IPR014001">
    <property type="entry name" value="Helicase_ATP-bd"/>
</dbReference>
<dbReference type="InterPro" id="IPR027417">
    <property type="entry name" value="P-loop_NTPase"/>
</dbReference>
<protein>
    <recommendedName>
        <fullName evidence="1">Helicase ATP-binding domain-containing protein</fullName>
    </recommendedName>
</protein>
<dbReference type="SUPFAM" id="SSF52540">
    <property type="entry name" value="P-loop containing nucleoside triphosphate hydrolases"/>
    <property type="match status" value="1"/>
</dbReference>
<accession>A0ABQ2WIN9</accession>
<organism evidence="2 3">
    <name type="scientific">Alishewanella tabrizica</name>
    <dbReference type="NCBI Taxonomy" id="671278"/>
    <lineage>
        <taxon>Bacteria</taxon>
        <taxon>Pseudomonadati</taxon>
        <taxon>Pseudomonadota</taxon>
        <taxon>Gammaproteobacteria</taxon>
        <taxon>Alteromonadales</taxon>
        <taxon>Alteromonadaceae</taxon>
        <taxon>Alishewanella</taxon>
    </lineage>
</organism>
<dbReference type="EMBL" id="BMYR01000004">
    <property type="protein sequence ID" value="GGW57150.1"/>
    <property type="molecule type" value="Genomic_DNA"/>
</dbReference>
<keyword evidence="3" id="KW-1185">Reference proteome</keyword>
<proteinExistence type="predicted"/>
<dbReference type="PROSITE" id="PS51192">
    <property type="entry name" value="HELICASE_ATP_BIND_1"/>
    <property type="match status" value="1"/>
</dbReference>
<feature type="domain" description="Helicase ATP-binding" evidence="1">
    <location>
        <begin position="33"/>
        <end position="187"/>
    </location>
</feature>
<dbReference type="Pfam" id="PF04851">
    <property type="entry name" value="ResIII"/>
    <property type="match status" value="1"/>
</dbReference>
<evidence type="ECO:0000313" key="2">
    <source>
        <dbReference type="EMBL" id="GGW57150.1"/>
    </source>
</evidence>
<dbReference type="InterPro" id="IPR006935">
    <property type="entry name" value="Helicase/UvrB_N"/>
</dbReference>
<reference evidence="3" key="1">
    <citation type="journal article" date="2019" name="Int. J. Syst. Evol. Microbiol.">
        <title>The Global Catalogue of Microorganisms (GCM) 10K type strain sequencing project: providing services to taxonomists for standard genome sequencing and annotation.</title>
        <authorList>
            <consortium name="The Broad Institute Genomics Platform"/>
            <consortium name="The Broad Institute Genome Sequencing Center for Infectious Disease"/>
            <person name="Wu L."/>
            <person name="Ma J."/>
        </authorList>
    </citation>
    <scope>NUCLEOTIDE SEQUENCE [LARGE SCALE GENOMIC DNA]</scope>
    <source>
        <strain evidence="3">KCTC 23723</strain>
    </source>
</reference>
<sequence>MNNSAIRHRQRLEQVLADNTFEHQRQAARKVHEQFAKGSKAVIVAAEMQSGKSGIALALACMQRNTLTDNEICERGKLQDTLFLVTLADVALQEQAAEDLAPCPNVVVSNLVHFKTALTVHFKQQSPKLIIIDECHYGSASDAVRYAQLFDYLDSADSQTRIVLISATPFSAMFAAGGDSILRQGFHTSLVFHKTPADYHGVRQMHRKQQIVQLLEEQRDFTQESIPRRIFINHIKQHSGEGWALIRVASNAAKTAKNELLAQGFSDSQIFIVGNKLNDVEDNELVSLTEFKRQYQNAALFDEKVIAITVASFRAGINFGIEMKEQLIASWDSTISNIAAVVQANIGRASGYHHNTTAKHFSNLDAISAYTELLNYLEQEECTNNFVGIAKLFEQICEKYQIKGFDRGLKLGSTKPSLPTTPEKEEINIGIIQYLIADLSAPIKNDENIDPRVIRAIQLIQDYYQQKPGLAVRIQEEIANRPSWLEIVFADGENFGDSLTGLCHDLGGLLKNTNDYVTQTALKRFMPTVETVVAFALSASNISPNKNIYNRRIIQDDLNEFALKFGVDHHEFCIFLLMGNKETQGTGIDQGVEKSRIKSDSIFKSL</sequence>
<dbReference type="SMART" id="SM00487">
    <property type="entry name" value="DEXDc"/>
    <property type="match status" value="1"/>
</dbReference>
<gene>
    <name evidence="2" type="ORF">GCM10008111_11520</name>
</gene>
<dbReference type="Gene3D" id="3.40.50.300">
    <property type="entry name" value="P-loop containing nucleotide triphosphate hydrolases"/>
    <property type="match status" value="1"/>
</dbReference>
<evidence type="ECO:0000259" key="1">
    <source>
        <dbReference type="PROSITE" id="PS51192"/>
    </source>
</evidence>
<dbReference type="RefSeq" id="WP_189481419.1">
    <property type="nucleotide sequence ID" value="NZ_BMYR01000004.1"/>
</dbReference>
<comment type="caution">
    <text evidence="2">The sequence shown here is derived from an EMBL/GenBank/DDBJ whole genome shotgun (WGS) entry which is preliminary data.</text>
</comment>
<dbReference type="Proteomes" id="UP000634667">
    <property type="component" value="Unassembled WGS sequence"/>
</dbReference>
<evidence type="ECO:0000313" key="3">
    <source>
        <dbReference type="Proteomes" id="UP000634667"/>
    </source>
</evidence>
<name>A0ABQ2WIN9_9ALTE</name>